<dbReference type="RefSeq" id="WP_282913068.1">
    <property type="nucleotide sequence ID" value="NZ_JAGRPV010000002.1"/>
</dbReference>
<proteinExistence type="inferred from homology"/>
<evidence type="ECO:0000256" key="3">
    <source>
        <dbReference type="ARBA" id="ARBA00023125"/>
    </source>
</evidence>
<dbReference type="Pfam" id="PF00126">
    <property type="entry name" value="HTH_1"/>
    <property type="match status" value="1"/>
</dbReference>
<dbReference type="CDD" id="cd08420">
    <property type="entry name" value="PBP2_CysL_like"/>
    <property type="match status" value="1"/>
</dbReference>
<dbReference type="Gene3D" id="3.40.190.290">
    <property type="match status" value="1"/>
</dbReference>
<gene>
    <name evidence="6" type="ORF">KB449_35065</name>
</gene>
<keyword evidence="3" id="KW-0238">DNA-binding</keyword>
<evidence type="ECO:0000259" key="5">
    <source>
        <dbReference type="PROSITE" id="PS50931"/>
    </source>
</evidence>
<dbReference type="PROSITE" id="PS50931">
    <property type="entry name" value="HTH_LYSR"/>
    <property type="match status" value="1"/>
</dbReference>
<comment type="caution">
    <text evidence="6">The sequence shown here is derived from an EMBL/GenBank/DDBJ whole genome shotgun (WGS) entry which is preliminary data.</text>
</comment>
<dbReference type="EMBL" id="JAGRPV010000002">
    <property type="protein sequence ID" value="MDI4650204.1"/>
    <property type="molecule type" value="Genomic_DNA"/>
</dbReference>
<evidence type="ECO:0000256" key="2">
    <source>
        <dbReference type="ARBA" id="ARBA00023015"/>
    </source>
</evidence>
<accession>A0ABT6TU05</accession>
<organism evidence="6 7">
    <name type="scientific">Cohnella hashimotonis</name>
    <dbReference type="NCBI Taxonomy" id="2826895"/>
    <lineage>
        <taxon>Bacteria</taxon>
        <taxon>Bacillati</taxon>
        <taxon>Bacillota</taxon>
        <taxon>Bacilli</taxon>
        <taxon>Bacillales</taxon>
        <taxon>Paenibacillaceae</taxon>
        <taxon>Cohnella</taxon>
    </lineage>
</organism>
<name>A0ABT6TU05_9BACL</name>
<feature type="domain" description="HTH lysR-type" evidence="5">
    <location>
        <begin position="1"/>
        <end position="57"/>
    </location>
</feature>
<dbReference type="Proteomes" id="UP001161691">
    <property type="component" value="Unassembled WGS sequence"/>
</dbReference>
<dbReference type="Pfam" id="PF03466">
    <property type="entry name" value="LysR_substrate"/>
    <property type="match status" value="1"/>
</dbReference>
<evidence type="ECO:0000313" key="6">
    <source>
        <dbReference type="EMBL" id="MDI4650204.1"/>
    </source>
</evidence>
<dbReference type="SUPFAM" id="SSF46785">
    <property type="entry name" value="Winged helix' DNA-binding domain"/>
    <property type="match status" value="1"/>
</dbReference>
<sequence>MDIALQVFVVAAEMRNFSRAAERLHMTQPAVSQHIRALETALGARLLDRSSKSVALTRAGEIVLGHAREIGMLYERMQEMVDELSGSVRGPLAIGASYTFGEYVLPRILGDLMRVYPDVKPSIAIANTAEIAERLRRRELDVCVVEGEEIGPGLESRRIAGDEMVLVAGAEHALAGRAEAEAARLQEEVWLVRERGSGTRAATDRMFEVWGIRPNRLMELGSTQLVKEMAEAGLGITLQSRWSLRRELAIGALKTVAAPGLPFKRSFYVLLRKGEVRTRTLEAFLAQLEETTARLMERNGIDARDLG</sequence>
<dbReference type="InterPro" id="IPR036390">
    <property type="entry name" value="WH_DNA-bd_sf"/>
</dbReference>
<dbReference type="SUPFAM" id="SSF53850">
    <property type="entry name" value="Periplasmic binding protein-like II"/>
    <property type="match status" value="1"/>
</dbReference>
<dbReference type="InterPro" id="IPR000847">
    <property type="entry name" value="LysR_HTH_N"/>
</dbReference>
<dbReference type="PANTHER" id="PTHR30126:SF39">
    <property type="entry name" value="HTH-TYPE TRANSCRIPTIONAL REGULATOR CYSL"/>
    <property type="match status" value="1"/>
</dbReference>
<dbReference type="PRINTS" id="PR00039">
    <property type="entry name" value="HTHLYSR"/>
</dbReference>
<keyword evidence="2" id="KW-0805">Transcription regulation</keyword>
<protein>
    <submittedName>
        <fullName evidence="6">LysR substrate-binding domain-containing protein</fullName>
    </submittedName>
</protein>
<keyword evidence="4" id="KW-0804">Transcription</keyword>
<evidence type="ECO:0000256" key="1">
    <source>
        <dbReference type="ARBA" id="ARBA00009437"/>
    </source>
</evidence>
<dbReference type="Gene3D" id="1.10.10.10">
    <property type="entry name" value="Winged helix-like DNA-binding domain superfamily/Winged helix DNA-binding domain"/>
    <property type="match status" value="1"/>
</dbReference>
<reference evidence="6" key="1">
    <citation type="submission" date="2023-04" db="EMBL/GenBank/DDBJ databases">
        <title>Comparative genomic analysis of Cohnella hashimotonis sp. nov., isolated from the International Space Station.</title>
        <authorList>
            <person name="Venkateswaran K."/>
            <person name="Simpson A."/>
        </authorList>
    </citation>
    <scope>NUCLEOTIDE SEQUENCE</scope>
    <source>
        <strain evidence="6">F6_2S_P_1</strain>
    </source>
</reference>
<evidence type="ECO:0000313" key="7">
    <source>
        <dbReference type="Proteomes" id="UP001161691"/>
    </source>
</evidence>
<dbReference type="InterPro" id="IPR005119">
    <property type="entry name" value="LysR_subst-bd"/>
</dbReference>
<dbReference type="PANTHER" id="PTHR30126">
    <property type="entry name" value="HTH-TYPE TRANSCRIPTIONAL REGULATOR"/>
    <property type="match status" value="1"/>
</dbReference>
<evidence type="ECO:0000256" key="4">
    <source>
        <dbReference type="ARBA" id="ARBA00023163"/>
    </source>
</evidence>
<dbReference type="InterPro" id="IPR036388">
    <property type="entry name" value="WH-like_DNA-bd_sf"/>
</dbReference>
<comment type="similarity">
    <text evidence="1">Belongs to the LysR transcriptional regulatory family.</text>
</comment>
<keyword evidence="7" id="KW-1185">Reference proteome</keyword>